<evidence type="ECO:0000259" key="2">
    <source>
        <dbReference type="PROSITE" id="PS50072"/>
    </source>
</evidence>
<organism evidence="3 4">
    <name type="scientific">Chlamydomonas eustigma</name>
    <dbReference type="NCBI Taxonomy" id="1157962"/>
    <lineage>
        <taxon>Eukaryota</taxon>
        <taxon>Viridiplantae</taxon>
        <taxon>Chlorophyta</taxon>
        <taxon>core chlorophytes</taxon>
        <taxon>Chlorophyceae</taxon>
        <taxon>CS clade</taxon>
        <taxon>Chlamydomonadales</taxon>
        <taxon>Chlamydomonadaceae</taxon>
        <taxon>Chlamydomonas</taxon>
    </lineage>
</organism>
<evidence type="ECO:0000313" key="4">
    <source>
        <dbReference type="Proteomes" id="UP000232323"/>
    </source>
</evidence>
<proteinExistence type="predicted"/>
<keyword evidence="1" id="KW-0812">Transmembrane</keyword>
<name>A0A250XB76_9CHLO</name>
<dbReference type="InterPro" id="IPR002130">
    <property type="entry name" value="Cyclophilin-type_PPIase_dom"/>
</dbReference>
<dbReference type="Gene3D" id="2.40.100.10">
    <property type="entry name" value="Cyclophilin-like"/>
    <property type="match status" value="1"/>
</dbReference>
<dbReference type="OrthoDB" id="193499at2759"/>
<dbReference type="PROSITE" id="PS50072">
    <property type="entry name" value="CSA_PPIASE_2"/>
    <property type="match status" value="1"/>
</dbReference>
<keyword evidence="1" id="KW-1133">Transmembrane helix</keyword>
<evidence type="ECO:0000313" key="3">
    <source>
        <dbReference type="EMBL" id="GAX80306.1"/>
    </source>
</evidence>
<dbReference type="SUPFAM" id="SSF50891">
    <property type="entry name" value="Cyclophilin-like"/>
    <property type="match status" value="1"/>
</dbReference>
<keyword evidence="1" id="KW-0472">Membrane</keyword>
<dbReference type="GO" id="GO:0003755">
    <property type="term" value="F:peptidyl-prolyl cis-trans isomerase activity"/>
    <property type="evidence" value="ECO:0007669"/>
    <property type="project" value="InterPro"/>
</dbReference>
<dbReference type="STRING" id="1157962.A0A250XB76"/>
<comment type="caution">
    <text evidence="3">The sequence shown here is derived from an EMBL/GenBank/DDBJ whole genome shotgun (WGS) entry which is preliminary data.</text>
</comment>
<dbReference type="Pfam" id="PF00160">
    <property type="entry name" value="Pro_isomerase"/>
    <property type="match status" value="1"/>
</dbReference>
<reference evidence="3 4" key="1">
    <citation type="submission" date="2017-08" db="EMBL/GenBank/DDBJ databases">
        <title>Acidophilic green algal genome provides insights into adaptation to an acidic environment.</title>
        <authorList>
            <person name="Hirooka S."/>
            <person name="Hirose Y."/>
            <person name="Kanesaki Y."/>
            <person name="Higuchi S."/>
            <person name="Fujiwara T."/>
            <person name="Onuma R."/>
            <person name="Era A."/>
            <person name="Ohbayashi R."/>
            <person name="Uzuka A."/>
            <person name="Nozaki H."/>
            <person name="Yoshikawa H."/>
            <person name="Miyagishima S.Y."/>
        </authorList>
    </citation>
    <scope>NUCLEOTIDE SEQUENCE [LARGE SCALE GENOMIC DNA]</scope>
    <source>
        <strain evidence="3 4">NIES-2499</strain>
    </source>
</reference>
<accession>A0A250XB76</accession>
<feature type="domain" description="PPIase cyclophilin-type" evidence="2">
    <location>
        <begin position="47"/>
        <end position="146"/>
    </location>
</feature>
<protein>
    <recommendedName>
        <fullName evidence="2">PPIase cyclophilin-type domain-containing protein</fullName>
    </recommendedName>
</protein>
<dbReference type="Proteomes" id="UP000232323">
    <property type="component" value="Unassembled WGS sequence"/>
</dbReference>
<feature type="transmembrane region" description="Helical" evidence="1">
    <location>
        <begin position="12"/>
        <end position="31"/>
    </location>
</feature>
<sequence length="146" mass="15483">MSNLGHSVQYTLRVFIMVLYLSMLSLNLVYLSDYSVLAGHSITDKAFLDVSIGGQHAGRIVVGIHGNSVPKTALNFMELGGCAGHVAFTCFLLLRNSSCKGSHASGDGTGGMAALGPSLIKENSPLRHVRGTVSMFVDEDGLIRSQ</sequence>
<evidence type="ECO:0000256" key="1">
    <source>
        <dbReference type="SAM" id="Phobius"/>
    </source>
</evidence>
<keyword evidence="4" id="KW-1185">Reference proteome</keyword>
<gene>
    <name evidence="3" type="ORF">CEUSTIGMA_g7744.t1</name>
</gene>
<dbReference type="AlphaFoldDB" id="A0A250XB76"/>
<dbReference type="EMBL" id="BEGY01000051">
    <property type="protein sequence ID" value="GAX80306.1"/>
    <property type="molecule type" value="Genomic_DNA"/>
</dbReference>
<dbReference type="InterPro" id="IPR029000">
    <property type="entry name" value="Cyclophilin-like_dom_sf"/>
</dbReference>